<dbReference type="Proteomes" id="UP000008311">
    <property type="component" value="Unassembled WGS sequence"/>
</dbReference>
<dbReference type="Pfam" id="PF05866">
    <property type="entry name" value="RusA"/>
    <property type="match status" value="1"/>
</dbReference>
<dbReference type="GO" id="GO:0000287">
    <property type="term" value="F:magnesium ion binding"/>
    <property type="evidence" value="ECO:0007669"/>
    <property type="project" value="InterPro"/>
</dbReference>
<keyword evidence="1" id="KW-0175">Coiled coil</keyword>
<feature type="compositionally biased region" description="Basic and acidic residues" evidence="2">
    <location>
        <begin position="475"/>
        <end position="493"/>
    </location>
</feature>
<proteinExistence type="predicted"/>
<evidence type="ECO:0000313" key="4">
    <source>
        <dbReference type="Proteomes" id="UP000008311"/>
    </source>
</evidence>
<dbReference type="InterPro" id="IPR008822">
    <property type="entry name" value="Endonuclease_RusA-like"/>
</dbReference>
<evidence type="ECO:0000256" key="2">
    <source>
        <dbReference type="SAM" id="MobiDB-lite"/>
    </source>
</evidence>
<name>B9TAJ4_RICCO</name>
<feature type="compositionally biased region" description="Basic and acidic residues" evidence="2">
    <location>
        <begin position="232"/>
        <end position="244"/>
    </location>
</feature>
<reference evidence="4" key="1">
    <citation type="journal article" date="2010" name="Nat. Biotechnol.">
        <title>Draft genome sequence of the oilseed species Ricinus communis.</title>
        <authorList>
            <person name="Chan A.P."/>
            <person name="Crabtree J."/>
            <person name="Zhao Q."/>
            <person name="Lorenzi H."/>
            <person name="Orvis J."/>
            <person name="Puiu D."/>
            <person name="Melake-Berhan A."/>
            <person name="Jones K.M."/>
            <person name="Redman J."/>
            <person name="Chen G."/>
            <person name="Cahoon E.B."/>
            <person name="Gedil M."/>
            <person name="Stanke M."/>
            <person name="Haas B.J."/>
            <person name="Wortman J.R."/>
            <person name="Fraser-Liggett C.M."/>
            <person name="Ravel J."/>
            <person name="Rabinowicz P.D."/>
        </authorList>
    </citation>
    <scope>NUCLEOTIDE SEQUENCE [LARGE SCALE GENOMIC DNA]</scope>
    <source>
        <strain evidence="4">cv. Hale</strain>
    </source>
</reference>
<dbReference type="EMBL" id="EQ975795">
    <property type="protein sequence ID" value="EEF27122.1"/>
    <property type="molecule type" value="Genomic_DNA"/>
</dbReference>
<dbReference type="InterPro" id="IPR036614">
    <property type="entry name" value="RusA-like_sf"/>
</dbReference>
<dbReference type="SUPFAM" id="SSF103084">
    <property type="entry name" value="Holliday junction resolvase RusA"/>
    <property type="match status" value="1"/>
</dbReference>
<sequence>MYITKSGVDFRKQVAEIVAERSALKFGTSRLFMAVRLCMRDRRASDLDNRMKALCDALEHAGVFDDDEQIDELVIVRGPIVKGGDSLALVASTEGGSDMTESEARAIAAPDSWPWPMSEDAKRWVQSVEKFEQRRRDAQREQFNHEEHERLASDTRAAFGGVPDLIKWASAVALLRRMPIATGRRSGRCLSARTTAIRIRRIRVRSMRAAAVIFRSNNDPTNRRSRIPNARHSREGRAADEGMQQRRMAQRGRETRGQAQGAARGRSARAGTRPKGTPKTGGRKKGTPNKATTAVKEAFRQAFDDLGGTQALVEWAKDNPTQFYQLFSKLIPTEIDATLSGKEGAPTVRVEGEEEFSPEHEDQFYEMFGAHMHYKRCSCGSVTFHIIDSRLICAHCIAEITTSLPQTMSIALFKSMLHTDEGELVWAALRQKVVDDAEAALHVADGWFESAADALESHNAAKTEAENAALQTQIDEAKTKLDGRTKAARDAKAAEQSAP</sequence>
<feature type="compositionally biased region" description="Low complexity" evidence="2">
    <location>
        <begin position="257"/>
        <end position="280"/>
    </location>
</feature>
<dbReference type="GO" id="GO:0006310">
    <property type="term" value="P:DNA recombination"/>
    <property type="evidence" value="ECO:0007669"/>
    <property type="project" value="InterPro"/>
</dbReference>
<dbReference type="Gene3D" id="3.30.1330.70">
    <property type="entry name" value="Holliday junction resolvase RusA"/>
    <property type="match status" value="1"/>
</dbReference>
<dbReference type="GO" id="GO:0006281">
    <property type="term" value="P:DNA repair"/>
    <property type="evidence" value="ECO:0007669"/>
    <property type="project" value="InterPro"/>
</dbReference>
<evidence type="ECO:0000313" key="3">
    <source>
        <dbReference type="EMBL" id="EEF27122.1"/>
    </source>
</evidence>
<organism evidence="3 4">
    <name type="scientific">Ricinus communis</name>
    <name type="common">Castor bean</name>
    <dbReference type="NCBI Taxonomy" id="3988"/>
    <lineage>
        <taxon>Eukaryota</taxon>
        <taxon>Viridiplantae</taxon>
        <taxon>Streptophyta</taxon>
        <taxon>Embryophyta</taxon>
        <taxon>Tracheophyta</taxon>
        <taxon>Spermatophyta</taxon>
        <taxon>Magnoliopsida</taxon>
        <taxon>eudicotyledons</taxon>
        <taxon>Gunneridae</taxon>
        <taxon>Pentapetalae</taxon>
        <taxon>rosids</taxon>
        <taxon>fabids</taxon>
        <taxon>Malpighiales</taxon>
        <taxon>Euphorbiaceae</taxon>
        <taxon>Acalyphoideae</taxon>
        <taxon>Acalypheae</taxon>
        <taxon>Ricinus</taxon>
    </lineage>
</organism>
<evidence type="ECO:0000256" key="1">
    <source>
        <dbReference type="SAM" id="Coils"/>
    </source>
</evidence>
<feature type="region of interest" description="Disordered" evidence="2">
    <location>
        <begin position="475"/>
        <end position="499"/>
    </location>
</feature>
<feature type="region of interest" description="Disordered" evidence="2">
    <location>
        <begin position="215"/>
        <end position="290"/>
    </location>
</feature>
<dbReference type="AlphaFoldDB" id="B9TAJ4"/>
<gene>
    <name evidence="3" type="ORF">RCOM_0392400</name>
</gene>
<feature type="coiled-coil region" evidence="1">
    <location>
        <begin position="121"/>
        <end position="148"/>
    </location>
</feature>
<keyword evidence="4" id="KW-1185">Reference proteome</keyword>
<protein>
    <submittedName>
        <fullName evidence="3">Uncharacterized protein</fullName>
    </submittedName>
</protein>
<dbReference type="InParanoid" id="B9TAJ4"/>
<accession>B9TAJ4</accession>